<evidence type="ECO:0000256" key="5">
    <source>
        <dbReference type="ARBA" id="ARBA00022989"/>
    </source>
</evidence>
<dbReference type="Gene3D" id="1.20.1530.20">
    <property type="match status" value="1"/>
</dbReference>
<keyword evidence="4 7" id="KW-0812">Transmembrane</keyword>
<dbReference type="SUPFAM" id="SSF51735">
    <property type="entry name" value="NAD(P)-binding Rossmann-fold domains"/>
    <property type="match status" value="1"/>
</dbReference>
<dbReference type="InterPro" id="IPR038770">
    <property type="entry name" value="Na+/solute_symporter_sf"/>
</dbReference>
<evidence type="ECO:0000256" key="3">
    <source>
        <dbReference type="ARBA" id="ARBA00022448"/>
    </source>
</evidence>
<dbReference type="InterPro" id="IPR006153">
    <property type="entry name" value="Cation/H_exchanger_TM"/>
</dbReference>
<feature type="transmembrane region" description="Helical" evidence="7">
    <location>
        <begin position="87"/>
        <end position="109"/>
    </location>
</feature>
<dbReference type="GO" id="GO:0006813">
    <property type="term" value="P:potassium ion transport"/>
    <property type="evidence" value="ECO:0007669"/>
    <property type="project" value="InterPro"/>
</dbReference>
<evidence type="ECO:0000256" key="2">
    <source>
        <dbReference type="ARBA" id="ARBA00005551"/>
    </source>
</evidence>
<dbReference type="InterPro" id="IPR003148">
    <property type="entry name" value="RCK_N"/>
</dbReference>
<comment type="caution">
    <text evidence="9">The sequence shown here is derived from an EMBL/GenBank/DDBJ whole genome shotgun (WGS) entry which is preliminary data.</text>
</comment>
<feature type="transmembrane region" description="Helical" evidence="7">
    <location>
        <begin position="56"/>
        <end position="75"/>
    </location>
</feature>
<feature type="transmembrane region" description="Helical" evidence="7">
    <location>
        <begin position="179"/>
        <end position="200"/>
    </location>
</feature>
<dbReference type="PROSITE" id="PS51201">
    <property type="entry name" value="RCK_N"/>
    <property type="match status" value="1"/>
</dbReference>
<feature type="domain" description="RCK N-terminal" evidence="8">
    <location>
        <begin position="412"/>
        <end position="528"/>
    </location>
</feature>
<evidence type="ECO:0000256" key="4">
    <source>
        <dbReference type="ARBA" id="ARBA00022692"/>
    </source>
</evidence>
<evidence type="ECO:0000256" key="7">
    <source>
        <dbReference type="SAM" id="Phobius"/>
    </source>
</evidence>
<evidence type="ECO:0000313" key="9">
    <source>
        <dbReference type="EMBL" id="RJP64260.1"/>
    </source>
</evidence>
<feature type="transmembrane region" description="Helical" evidence="7">
    <location>
        <begin position="31"/>
        <end position="50"/>
    </location>
</feature>
<dbReference type="PANTHER" id="PTHR42751:SF3">
    <property type="entry name" value="SODIUM_GLUTAMATE SYMPORTER"/>
    <property type="match status" value="1"/>
</dbReference>
<sequence>MEFWILFLDVVILLAVALMLGVVFERFKQSAILGYLAAGTILGPGALNLISSRDAVSAMAELGVALLLFTIGLEFSWNRLRRMGPIALVGGTLQVVLTGCAAAAAGMALGLSSRVAIALGAMIAPSSTACVLRMLADRAELESVHGRNSLGILLLQDIAVVPLVLLVTALGSGGSGVQIFWGIGRAVVLAFVLVGGFYLVINHIMPRLLDITVATRNRELPILLATAACLGSAWLAHVMSLSPALGAFVAGFLLAESPFATQIRADVAALRTLFVTLFFVSIGMLADLAFIRSEWSSVAALVAVIVVGKCVIIWAIAAVFRNSTRHALATGICLAQVGEFAFLLAQIALSTGLIETGLFRLMVSATVATLFLTPFLVASAPPLAERAEQWLIRLGLASEGTPEPSEATRRLVDHVIVVGYGPAGRGVTEALQQAQIPAVVVELNPRTVAFARRQGIHAEVGDASREQVLEHLQASAARAVVVTVPDYRSAHQVICQVRSLAPKIIVIARARYHIYARELAEAGAHIVVDEEQQIGLHLGAEAIRHIRPGPSAAHPEFPPSI</sequence>
<dbReference type="AlphaFoldDB" id="A0A419ENC8"/>
<feature type="transmembrane region" description="Helical" evidence="7">
    <location>
        <begin position="115"/>
        <end position="136"/>
    </location>
</feature>
<reference evidence="9 10" key="1">
    <citation type="journal article" date="2017" name="ISME J.">
        <title>Energy and carbon metabolisms in a deep terrestrial subsurface fluid microbial community.</title>
        <authorList>
            <person name="Momper L."/>
            <person name="Jungbluth S.P."/>
            <person name="Lee M.D."/>
            <person name="Amend J.P."/>
        </authorList>
    </citation>
    <scope>NUCLEOTIDE SEQUENCE [LARGE SCALE GENOMIC DNA]</scope>
    <source>
        <strain evidence="9">SURF_17</strain>
    </source>
</reference>
<comment type="similarity">
    <text evidence="2">Belongs to the monovalent cation:proton antiporter 2 (CPA2) transporter (TC 2.A.37) family.</text>
</comment>
<feature type="transmembrane region" description="Helical" evidence="7">
    <location>
        <begin position="297"/>
        <end position="320"/>
    </location>
</feature>
<feature type="transmembrane region" description="Helical" evidence="7">
    <location>
        <begin position="220"/>
        <end position="238"/>
    </location>
</feature>
<evidence type="ECO:0000256" key="1">
    <source>
        <dbReference type="ARBA" id="ARBA00004141"/>
    </source>
</evidence>
<feature type="transmembrane region" description="Helical" evidence="7">
    <location>
        <begin position="148"/>
        <end position="167"/>
    </location>
</feature>
<dbReference type="InterPro" id="IPR036291">
    <property type="entry name" value="NAD(P)-bd_dom_sf"/>
</dbReference>
<dbReference type="GO" id="GO:0016020">
    <property type="term" value="C:membrane"/>
    <property type="evidence" value="ECO:0007669"/>
    <property type="project" value="UniProtKB-SubCell"/>
</dbReference>
<name>A0A419ENC8_9BACT</name>
<feature type="transmembrane region" description="Helical" evidence="7">
    <location>
        <begin position="273"/>
        <end position="291"/>
    </location>
</feature>
<accession>A0A419ENC8</accession>
<dbReference type="GO" id="GO:0015297">
    <property type="term" value="F:antiporter activity"/>
    <property type="evidence" value="ECO:0007669"/>
    <property type="project" value="InterPro"/>
</dbReference>
<feature type="transmembrane region" description="Helical" evidence="7">
    <location>
        <begin position="327"/>
        <end position="349"/>
    </location>
</feature>
<comment type="subcellular location">
    <subcellularLocation>
        <location evidence="1">Membrane</location>
        <topology evidence="1">Multi-pass membrane protein</topology>
    </subcellularLocation>
</comment>
<organism evidence="9 10">
    <name type="scientific">Candidatus Abyssobacteria bacterium SURF_17</name>
    <dbReference type="NCBI Taxonomy" id="2093361"/>
    <lineage>
        <taxon>Bacteria</taxon>
        <taxon>Pseudomonadati</taxon>
        <taxon>Candidatus Hydrogenedentota</taxon>
        <taxon>Candidatus Abyssobacteria</taxon>
    </lineage>
</organism>
<evidence type="ECO:0000256" key="6">
    <source>
        <dbReference type="ARBA" id="ARBA00023136"/>
    </source>
</evidence>
<keyword evidence="6 7" id="KW-0472">Membrane</keyword>
<proteinExistence type="inferred from homology"/>
<feature type="transmembrane region" description="Helical" evidence="7">
    <location>
        <begin position="6"/>
        <end position="24"/>
    </location>
</feature>
<feature type="transmembrane region" description="Helical" evidence="7">
    <location>
        <begin position="361"/>
        <end position="384"/>
    </location>
</feature>
<dbReference type="Gene3D" id="3.40.50.720">
    <property type="entry name" value="NAD(P)-binding Rossmann-like Domain"/>
    <property type="match status" value="1"/>
</dbReference>
<protein>
    <submittedName>
        <fullName evidence="9">Sodium:proton exchanger</fullName>
    </submittedName>
</protein>
<evidence type="ECO:0000259" key="8">
    <source>
        <dbReference type="PROSITE" id="PS51201"/>
    </source>
</evidence>
<dbReference type="GO" id="GO:1902600">
    <property type="term" value="P:proton transmembrane transport"/>
    <property type="evidence" value="ECO:0007669"/>
    <property type="project" value="InterPro"/>
</dbReference>
<dbReference type="PANTHER" id="PTHR42751">
    <property type="entry name" value="SODIUM/HYDROGEN EXCHANGER FAMILY/TRKA DOMAIN PROTEIN"/>
    <property type="match status" value="1"/>
</dbReference>
<keyword evidence="3" id="KW-0813">Transport</keyword>
<dbReference type="Pfam" id="PF02254">
    <property type="entry name" value="TrkA_N"/>
    <property type="match status" value="1"/>
</dbReference>
<keyword evidence="5 7" id="KW-1133">Transmembrane helix</keyword>
<gene>
    <name evidence="9" type="ORF">C4532_19365</name>
</gene>
<evidence type="ECO:0000313" key="10">
    <source>
        <dbReference type="Proteomes" id="UP000285961"/>
    </source>
</evidence>
<dbReference type="EMBL" id="QZKI01000142">
    <property type="protein sequence ID" value="RJP64260.1"/>
    <property type="molecule type" value="Genomic_DNA"/>
</dbReference>
<dbReference type="Pfam" id="PF00999">
    <property type="entry name" value="Na_H_Exchanger"/>
    <property type="match status" value="1"/>
</dbReference>
<dbReference type="Proteomes" id="UP000285961">
    <property type="component" value="Unassembled WGS sequence"/>
</dbReference>